<sequence length="162" mass="17163">MRRICLCLILSCGALSLSANAVDVLPAHLVGTWGTGSSLYDGVDKQTEIYLLPDGFGMAAGSSEPARRADALDGGKPGARAIIGFPVRAVLDGETLSVRVVLPKNQPATKDVNAALSCRYERTGEKLTCTGPDGVPVTMTRRSVSVSDEIVRTIDQVRAQQY</sequence>
<proteinExistence type="predicted"/>
<accession>A0A845GIM1</accession>
<organism evidence="2 3">
    <name type="scientific">Duganella vulcania</name>
    <dbReference type="NCBI Taxonomy" id="2692166"/>
    <lineage>
        <taxon>Bacteria</taxon>
        <taxon>Pseudomonadati</taxon>
        <taxon>Pseudomonadota</taxon>
        <taxon>Betaproteobacteria</taxon>
        <taxon>Burkholderiales</taxon>
        <taxon>Oxalobacteraceae</taxon>
        <taxon>Telluria group</taxon>
        <taxon>Duganella</taxon>
    </lineage>
</organism>
<gene>
    <name evidence="2" type="ORF">GTP90_05120</name>
</gene>
<evidence type="ECO:0000256" key="1">
    <source>
        <dbReference type="SAM" id="SignalP"/>
    </source>
</evidence>
<dbReference type="Proteomes" id="UP000447355">
    <property type="component" value="Unassembled WGS sequence"/>
</dbReference>
<dbReference type="AlphaFoldDB" id="A0A845GIM1"/>
<comment type="caution">
    <text evidence="2">The sequence shown here is derived from an EMBL/GenBank/DDBJ whole genome shotgun (WGS) entry which is preliminary data.</text>
</comment>
<dbReference type="RefSeq" id="WP_161082478.1">
    <property type="nucleotide sequence ID" value="NZ_WWCX01000003.1"/>
</dbReference>
<dbReference type="EMBL" id="WWCX01000003">
    <property type="protein sequence ID" value="MYM93235.1"/>
    <property type="molecule type" value="Genomic_DNA"/>
</dbReference>
<evidence type="ECO:0000313" key="2">
    <source>
        <dbReference type="EMBL" id="MYM93235.1"/>
    </source>
</evidence>
<protein>
    <submittedName>
        <fullName evidence="2">Uncharacterized protein</fullName>
    </submittedName>
</protein>
<name>A0A845GIM1_9BURK</name>
<feature type="signal peptide" evidence="1">
    <location>
        <begin position="1"/>
        <end position="21"/>
    </location>
</feature>
<keyword evidence="1" id="KW-0732">Signal</keyword>
<reference evidence="2" key="1">
    <citation type="submission" date="2019-12" db="EMBL/GenBank/DDBJ databases">
        <title>Novel species isolated from a subtropical stream in China.</title>
        <authorList>
            <person name="Lu H."/>
        </authorList>
    </citation>
    <scope>NUCLEOTIDE SEQUENCE [LARGE SCALE GENOMIC DNA]</scope>
    <source>
        <strain evidence="2">FT81W</strain>
    </source>
</reference>
<feature type="chain" id="PRO_5032997500" evidence="1">
    <location>
        <begin position="22"/>
        <end position="162"/>
    </location>
</feature>
<evidence type="ECO:0000313" key="3">
    <source>
        <dbReference type="Proteomes" id="UP000447355"/>
    </source>
</evidence>